<dbReference type="InterPro" id="IPR010730">
    <property type="entry name" value="HET"/>
</dbReference>
<gene>
    <name evidence="3" type="ORF">IMSHALPRED_006165</name>
</gene>
<keyword evidence="4" id="KW-1185">Reference proteome</keyword>
<proteinExistence type="predicted"/>
<dbReference type="PANTHER" id="PTHR10622:SF10">
    <property type="entry name" value="HET DOMAIN-CONTAINING PROTEIN"/>
    <property type="match status" value="1"/>
</dbReference>
<dbReference type="EMBL" id="CAJPDT010000036">
    <property type="protein sequence ID" value="CAF9924368.1"/>
    <property type="molecule type" value="Genomic_DNA"/>
</dbReference>
<reference evidence="3" key="1">
    <citation type="submission" date="2021-03" db="EMBL/GenBank/DDBJ databases">
        <authorList>
            <person name="Tagirdzhanova G."/>
        </authorList>
    </citation>
    <scope>NUCLEOTIDE SEQUENCE</scope>
</reference>
<evidence type="ECO:0008006" key="5">
    <source>
        <dbReference type="Google" id="ProtNLM"/>
    </source>
</evidence>
<evidence type="ECO:0000313" key="4">
    <source>
        <dbReference type="Proteomes" id="UP000664534"/>
    </source>
</evidence>
<dbReference type="InterPro" id="IPR058525">
    <property type="entry name" value="DUF8212"/>
</dbReference>
<sequence length="445" mass="51441">MRLINTTTLEFHEFFDRDIPEYAILSHRWGSDEASFQDFEKGVQQSRGGFAKIEQCCNLALKDCYEWAWIDTCCIDKKSSAELTEAINSMYNWYGRAKVCYVYLNDVAWEKGTSESLQASMDGFRESSWFTRGWTLQELLAPPSVSFLDQNWQYIGTKDDLAREISEITGIDTQYFLPDAENKIHEPCTKAPDCRGHPPRYKYITSGKLEPSVATRMSWASKRQISRIEDMAYCLLGIFDVNMPLLYGEGPKAFLRLQYEIMKQTSDDSIFAWTADQEVTGVLAYWPSNFASSRYVHEQAPLETRRRPYAMTNQGLHLPITWRARGPKRGLRVMLDCGICGPQGFKNIVLCFKPVIPELWFRVHTYQIETMEEGPWHNPLDPSKSNPIQDVRTSNHIKARSVRKMEDPRTQADQLSELSEITVMADWWYGEEPPGRIYDSLKNKT</sequence>
<accession>A0A8H3IME7</accession>
<name>A0A8H3IME7_9LECA</name>
<dbReference type="PANTHER" id="PTHR10622">
    <property type="entry name" value="HET DOMAIN-CONTAINING PROTEIN"/>
    <property type="match status" value="1"/>
</dbReference>
<evidence type="ECO:0000259" key="1">
    <source>
        <dbReference type="Pfam" id="PF06985"/>
    </source>
</evidence>
<dbReference type="OrthoDB" id="674604at2759"/>
<evidence type="ECO:0000313" key="3">
    <source>
        <dbReference type="EMBL" id="CAF9924368.1"/>
    </source>
</evidence>
<feature type="domain" description="Heterokaryon incompatibility" evidence="1">
    <location>
        <begin position="22"/>
        <end position="112"/>
    </location>
</feature>
<feature type="domain" description="DUF8212" evidence="2">
    <location>
        <begin position="252"/>
        <end position="275"/>
    </location>
</feature>
<dbReference type="Proteomes" id="UP000664534">
    <property type="component" value="Unassembled WGS sequence"/>
</dbReference>
<organism evidence="3 4">
    <name type="scientific">Imshaugia aleurites</name>
    <dbReference type="NCBI Taxonomy" id="172621"/>
    <lineage>
        <taxon>Eukaryota</taxon>
        <taxon>Fungi</taxon>
        <taxon>Dikarya</taxon>
        <taxon>Ascomycota</taxon>
        <taxon>Pezizomycotina</taxon>
        <taxon>Lecanoromycetes</taxon>
        <taxon>OSLEUM clade</taxon>
        <taxon>Lecanoromycetidae</taxon>
        <taxon>Lecanorales</taxon>
        <taxon>Lecanorineae</taxon>
        <taxon>Parmeliaceae</taxon>
        <taxon>Imshaugia</taxon>
    </lineage>
</organism>
<dbReference type="Pfam" id="PF06985">
    <property type="entry name" value="HET"/>
    <property type="match status" value="1"/>
</dbReference>
<dbReference type="AlphaFoldDB" id="A0A8H3IME7"/>
<evidence type="ECO:0000259" key="2">
    <source>
        <dbReference type="Pfam" id="PF26640"/>
    </source>
</evidence>
<protein>
    <recommendedName>
        <fullName evidence="5">Heterokaryon incompatibility domain-containing protein</fullName>
    </recommendedName>
</protein>
<dbReference type="Pfam" id="PF26640">
    <property type="entry name" value="DUF8212"/>
    <property type="match status" value="1"/>
</dbReference>
<comment type="caution">
    <text evidence="3">The sequence shown here is derived from an EMBL/GenBank/DDBJ whole genome shotgun (WGS) entry which is preliminary data.</text>
</comment>